<evidence type="ECO:0000259" key="14">
    <source>
        <dbReference type="PROSITE" id="PS50880"/>
    </source>
</evidence>
<dbReference type="Gene3D" id="3.40.1360.10">
    <property type="match status" value="1"/>
</dbReference>
<dbReference type="Gene3D" id="3.90.580.10">
    <property type="entry name" value="Zinc finger, CHC2-type domain"/>
    <property type="match status" value="1"/>
</dbReference>
<evidence type="ECO:0000256" key="13">
    <source>
        <dbReference type="SAM" id="MobiDB-lite"/>
    </source>
</evidence>
<dbReference type="InterPro" id="IPR002694">
    <property type="entry name" value="Znf_CHC2"/>
</dbReference>
<dbReference type="CDD" id="cd03364">
    <property type="entry name" value="TOPRIM_DnaG_primases"/>
    <property type="match status" value="1"/>
</dbReference>
<evidence type="ECO:0000256" key="2">
    <source>
        <dbReference type="ARBA" id="ARBA00022515"/>
    </source>
</evidence>
<dbReference type="NCBIfam" id="TIGR01391">
    <property type="entry name" value="dnaG"/>
    <property type="match status" value="1"/>
</dbReference>
<feature type="domain" description="Toprim" evidence="14">
    <location>
        <begin position="262"/>
        <end position="343"/>
    </location>
</feature>
<keyword evidence="6 12" id="KW-0479">Metal-binding</keyword>
<dbReference type="Pfam" id="PF10410">
    <property type="entry name" value="DnaB_bind"/>
    <property type="match status" value="1"/>
</dbReference>
<dbReference type="RefSeq" id="WP_107754914.1">
    <property type="nucleotide sequence ID" value="NZ_QBKF01000018.1"/>
</dbReference>
<dbReference type="GO" id="GO:0005737">
    <property type="term" value="C:cytoplasm"/>
    <property type="evidence" value="ECO:0007669"/>
    <property type="project" value="TreeGrafter"/>
</dbReference>
<dbReference type="InterPro" id="IPR006295">
    <property type="entry name" value="DNA_primase_DnaG"/>
</dbReference>
<dbReference type="Pfam" id="PF13662">
    <property type="entry name" value="Toprim_4"/>
    <property type="match status" value="1"/>
</dbReference>
<dbReference type="InterPro" id="IPR034151">
    <property type="entry name" value="TOPRIM_DnaG_bac"/>
</dbReference>
<dbReference type="GO" id="GO:0006269">
    <property type="term" value="P:DNA replication, synthesis of primer"/>
    <property type="evidence" value="ECO:0007669"/>
    <property type="project" value="UniProtKB-UniRule"/>
</dbReference>
<proteinExistence type="inferred from homology"/>
<keyword evidence="8 12" id="KW-0862">Zinc</keyword>
<dbReference type="InterPro" id="IPR019475">
    <property type="entry name" value="DNA_primase_DnaB-bd"/>
</dbReference>
<comment type="function">
    <text evidence="12">RNA polymerase that catalyzes the synthesis of short RNA molecules used as primers for DNA polymerase during DNA replication.</text>
</comment>
<dbReference type="SMART" id="SM00493">
    <property type="entry name" value="TOPRIM"/>
    <property type="match status" value="1"/>
</dbReference>
<comment type="cofactor">
    <cofactor evidence="12">
        <name>Zn(2+)</name>
        <dbReference type="ChEBI" id="CHEBI:29105"/>
    </cofactor>
    <text evidence="12">Binds 1 zinc ion per monomer.</text>
</comment>
<dbReference type="PANTHER" id="PTHR30313">
    <property type="entry name" value="DNA PRIMASE"/>
    <property type="match status" value="1"/>
</dbReference>
<evidence type="ECO:0000313" key="15">
    <source>
        <dbReference type="EMBL" id="PVE45602.1"/>
    </source>
</evidence>
<comment type="caution">
    <text evidence="15">The sequence shown here is derived from an EMBL/GenBank/DDBJ whole genome shotgun (WGS) entry which is preliminary data.</text>
</comment>
<dbReference type="GO" id="GO:0008270">
    <property type="term" value="F:zinc ion binding"/>
    <property type="evidence" value="ECO:0007669"/>
    <property type="project" value="UniProtKB-UniRule"/>
</dbReference>
<feature type="region of interest" description="Disordered" evidence="13">
    <location>
        <begin position="425"/>
        <end position="463"/>
    </location>
</feature>
<comment type="subunit">
    <text evidence="12">Monomer. Interacts with DnaB.</text>
</comment>
<sequence length="656" mass="72251">MSLPPGFLEELRSRVSIAQVVGRAVTWDLRKSNQGKGDLWAPCPFHHEKTASFHVDDRKGYYYCFGCQAKGDALKFIQETQNLGFMEAVETLAREAGMTMPARDPGQRQRDDRRTTLVEVMEKAVRFYRMQLNGAQAAEARAYLDRRGLSAQQRERWEIGFAPDQRQALFQHLTQAGIAPELIIEAGLCATPDGGGAPYDRFRGRIMFPIRDGRERCIAFGGRSMDPNARAKYLNSPETPLFHKGNALFNHAPARNATGKGQPLIVAEGYMDVIALVNAGFEGAVAPLGTAVTEDQLRLMWRLHEEPVIALDGDTAGLRAGLRVADLALPLVTAGQGLRFALLPGGQDPDDLIKAQGAGAMKAVLDRAVPMARLLWDREIQGQVFDSPERRAALDRRLREMLNRITDPNLREHYAEDFRQQRRTLFSGDSGGGFRPGRKGSWDKKGWDKKGGGSTAPLPGTRGSLLAAGAEGADEDLREALILATLFAHPVLITDFDGPLVDLEPRREDHRRLQAVLLAAAHEDPAPSREVLAERAGEALATLHALPHVAIAPMLRPEVAPDFVRNCLTEDFQVLLSRRALKRELNELAAEIEDIPDDTLTWRLGQTAAALDRAGRGASNESTTDLGEDRAELAAQLQSLIDAQVWVKKKRRPGPP</sequence>
<keyword evidence="2 12" id="KW-0639">Primosome</keyword>
<evidence type="ECO:0000256" key="4">
    <source>
        <dbReference type="ARBA" id="ARBA00022695"/>
    </source>
</evidence>
<keyword evidence="16" id="KW-1185">Reference proteome</keyword>
<dbReference type="GO" id="GO:0003677">
    <property type="term" value="F:DNA binding"/>
    <property type="evidence" value="ECO:0007669"/>
    <property type="project" value="UniProtKB-KW"/>
</dbReference>
<keyword evidence="9" id="KW-0460">Magnesium</keyword>
<feature type="compositionally biased region" description="Basic and acidic residues" evidence="13">
    <location>
        <begin position="440"/>
        <end position="451"/>
    </location>
</feature>
<gene>
    <name evidence="12" type="primary">dnaG</name>
    <name evidence="15" type="ORF">DDE23_20270</name>
</gene>
<dbReference type="SUPFAM" id="SSF57783">
    <property type="entry name" value="Zinc beta-ribbon"/>
    <property type="match status" value="1"/>
</dbReference>
<keyword evidence="5 12" id="KW-0235">DNA replication</keyword>
<dbReference type="SMART" id="SM00400">
    <property type="entry name" value="ZnF_CHCC"/>
    <property type="match status" value="1"/>
</dbReference>
<evidence type="ECO:0000256" key="3">
    <source>
        <dbReference type="ARBA" id="ARBA00022679"/>
    </source>
</evidence>
<comment type="catalytic activity">
    <reaction evidence="12">
        <text>ssDNA + n NTP = ssDNA/pppN(pN)n-1 hybrid + (n-1) diphosphate.</text>
        <dbReference type="EC" id="2.7.7.101"/>
    </reaction>
</comment>
<accession>A0A2T7ULM7</accession>
<dbReference type="InterPro" id="IPR006171">
    <property type="entry name" value="TOPRIM_dom"/>
</dbReference>
<evidence type="ECO:0000313" key="16">
    <source>
        <dbReference type="Proteomes" id="UP000244810"/>
    </source>
</evidence>
<dbReference type="PROSITE" id="PS50880">
    <property type="entry name" value="TOPRIM"/>
    <property type="match status" value="1"/>
</dbReference>
<keyword evidence="10 12" id="KW-0238">DNA-binding</keyword>
<dbReference type="Pfam" id="PF08275">
    <property type="entry name" value="DNAG_N"/>
    <property type="match status" value="1"/>
</dbReference>
<evidence type="ECO:0000256" key="8">
    <source>
        <dbReference type="ARBA" id="ARBA00022833"/>
    </source>
</evidence>
<evidence type="ECO:0000256" key="9">
    <source>
        <dbReference type="ARBA" id="ARBA00022842"/>
    </source>
</evidence>
<dbReference type="GO" id="GO:0003899">
    <property type="term" value="F:DNA-directed RNA polymerase activity"/>
    <property type="evidence" value="ECO:0007669"/>
    <property type="project" value="UniProtKB-UniRule"/>
</dbReference>
<comment type="domain">
    <text evidence="12">Contains an N-terminal zinc-binding domain, a central core domain that contains the primase activity, and a C-terminal DnaB-binding domain.</text>
</comment>
<evidence type="ECO:0000256" key="11">
    <source>
        <dbReference type="ARBA" id="ARBA00023163"/>
    </source>
</evidence>
<evidence type="ECO:0000256" key="10">
    <source>
        <dbReference type="ARBA" id="ARBA00023125"/>
    </source>
</evidence>
<dbReference type="AlphaFoldDB" id="A0A2T7ULM7"/>
<protein>
    <recommendedName>
        <fullName evidence="12">DNA primase</fullName>
        <ecNumber evidence="12">2.7.7.101</ecNumber>
    </recommendedName>
</protein>
<keyword evidence="1 12" id="KW-0240">DNA-directed RNA polymerase</keyword>
<dbReference type="Pfam" id="PF01807">
    <property type="entry name" value="Zn_ribbon_DnaG"/>
    <property type="match status" value="1"/>
</dbReference>
<dbReference type="Proteomes" id="UP000244810">
    <property type="component" value="Unassembled WGS sequence"/>
</dbReference>
<dbReference type="InterPro" id="IPR030846">
    <property type="entry name" value="DnaG_bac"/>
</dbReference>
<dbReference type="InterPro" id="IPR036977">
    <property type="entry name" value="DNA_primase_Znf_CHC2"/>
</dbReference>
<keyword evidence="4 12" id="KW-0548">Nucleotidyltransferase</keyword>
<dbReference type="PANTHER" id="PTHR30313:SF2">
    <property type="entry name" value="DNA PRIMASE"/>
    <property type="match status" value="1"/>
</dbReference>
<dbReference type="InterPro" id="IPR050219">
    <property type="entry name" value="DnaG_primase"/>
</dbReference>
<comment type="similarity">
    <text evidence="12">Belongs to the DnaG primase family.</text>
</comment>
<keyword evidence="3 12" id="KW-0808">Transferase</keyword>
<dbReference type="InterPro" id="IPR037068">
    <property type="entry name" value="DNA_primase_core_N_sf"/>
</dbReference>
<name>A0A2T7ULM7_9RHOB</name>
<keyword evidence="11 12" id="KW-0804">Transcription</keyword>
<evidence type="ECO:0000256" key="6">
    <source>
        <dbReference type="ARBA" id="ARBA00022723"/>
    </source>
</evidence>
<dbReference type="FunFam" id="3.90.980.10:FF:000001">
    <property type="entry name" value="DNA primase"/>
    <property type="match status" value="1"/>
</dbReference>
<evidence type="ECO:0000256" key="1">
    <source>
        <dbReference type="ARBA" id="ARBA00022478"/>
    </source>
</evidence>
<dbReference type="Gene3D" id="3.90.980.10">
    <property type="entry name" value="DNA primase, catalytic core, N-terminal domain"/>
    <property type="match status" value="1"/>
</dbReference>
<evidence type="ECO:0000256" key="5">
    <source>
        <dbReference type="ARBA" id="ARBA00022705"/>
    </source>
</evidence>
<keyword evidence="7 12" id="KW-0863">Zinc-finger</keyword>
<dbReference type="GO" id="GO:0000428">
    <property type="term" value="C:DNA-directed RNA polymerase complex"/>
    <property type="evidence" value="ECO:0007669"/>
    <property type="project" value="UniProtKB-KW"/>
</dbReference>
<dbReference type="GO" id="GO:1990077">
    <property type="term" value="C:primosome complex"/>
    <property type="evidence" value="ECO:0007669"/>
    <property type="project" value="UniProtKB-KW"/>
</dbReference>
<dbReference type="InterPro" id="IPR013264">
    <property type="entry name" value="DNAG_N"/>
</dbReference>
<dbReference type="OrthoDB" id="9803773at2"/>
<evidence type="ECO:0000256" key="12">
    <source>
        <dbReference type="HAMAP-Rule" id="MF_00974"/>
    </source>
</evidence>
<dbReference type="EMBL" id="QDDR01000013">
    <property type="protein sequence ID" value="PVE45602.1"/>
    <property type="molecule type" value="Genomic_DNA"/>
</dbReference>
<organism evidence="15 16">
    <name type="scientific">Pararhodobacter aggregans</name>
    <dbReference type="NCBI Taxonomy" id="404875"/>
    <lineage>
        <taxon>Bacteria</taxon>
        <taxon>Pseudomonadati</taxon>
        <taxon>Pseudomonadota</taxon>
        <taxon>Alphaproteobacteria</taxon>
        <taxon>Rhodobacterales</taxon>
        <taxon>Paracoccaceae</taxon>
        <taxon>Pararhodobacter</taxon>
    </lineage>
</organism>
<dbReference type="SUPFAM" id="SSF56731">
    <property type="entry name" value="DNA primase core"/>
    <property type="match status" value="1"/>
</dbReference>
<dbReference type="HAMAP" id="MF_00974">
    <property type="entry name" value="DNA_primase_DnaG"/>
    <property type="match status" value="1"/>
</dbReference>
<dbReference type="EC" id="2.7.7.101" evidence="12"/>
<feature type="zinc finger region" description="CHC2-type" evidence="12">
    <location>
        <begin position="43"/>
        <end position="67"/>
    </location>
</feature>
<reference evidence="15 16" key="1">
    <citation type="journal article" date="2011" name="Syst. Appl. Microbiol.">
        <title>Defluviimonas denitrificans gen. nov., sp. nov., and Pararhodobacter aggregans gen. nov., sp. nov., non-phototrophic Rhodobacteraceae from the biofilter of a marine aquaculture.</title>
        <authorList>
            <person name="Foesel B.U."/>
            <person name="Drake H.L."/>
            <person name="Schramm A."/>
        </authorList>
    </citation>
    <scope>NUCLEOTIDE SEQUENCE [LARGE SCALE GENOMIC DNA]</scope>
    <source>
        <strain evidence="15 16">D1-19</strain>
    </source>
</reference>
<evidence type="ECO:0000256" key="7">
    <source>
        <dbReference type="ARBA" id="ARBA00022771"/>
    </source>
</evidence>